<dbReference type="CDD" id="cd00048">
    <property type="entry name" value="DSRM_SF"/>
    <property type="match status" value="1"/>
</dbReference>
<evidence type="ECO:0000256" key="1">
    <source>
        <dbReference type="SAM" id="MobiDB-lite"/>
    </source>
</evidence>
<sequence>MNNLLSLTTSNSVPHKPPTESAIPHVSSRASLPLLPPPNQALGSTGWGRQGKVSSTTTAPPVELGFASFVARPGLLNASTGFGGQPSMQSFPMAGVSSLGKSGGTGIFAPATPMLPLCPQPQVSQGHKGVLGMFGSSIDGNGGGGGGSSSGSPSESGGRMEIIDDVLSAAAAAAIEQPQNHKFGNLDVDSIDSNVAIFYFGVLSVVTGLRPNFSYVRTAEGNWRAFLTYWGATVSKDDAYEDKFVAKAETCRAALEGLKERYSGWTLPELPGPRVTLGAWIWTALLQEYCEQNKLTRPNYTKYAHDDGFRYEVDVEGTSCFGVNKFYKTATEAIHASAHAALYSLLITGPEVMSLFRGVGFAGGLLTNSINKETATARVQKPSIQSQGRTILYSICVILAPFITEAMRKRHAGRNRVLSGDPGVSTRISHVPTAPRALLLPPGPTKQAGRNPRKGRKQARRENANLFPIPTKNQRLPTVEASSSETKNQKISSKDLELKTQQYWDPCERVERMCSLLSMAQPEYQIDPLQGQAGDATLFSAVARFPNDPFLARVGNIGRTKFVNSMHMAKEKCAAQVAGYLVKMVKEDEEWEDPEEKVEENIRRWEGMAATAAATTAAAAAGGGGVSELGFRAGMGQGPGVASYALRLFKRAGADPFGSYSMCDFIPLEESAKIEKE</sequence>
<reference evidence="2 3" key="1">
    <citation type="submission" date="2017-10" db="EMBL/GenBank/DDBJ databases">
        <title>Comparative genomics in systemic dimorphic fungi from Ajellomycetaceae.</title>
        <authorList>
            <person name="Munoz J.F."/>
            <person name="Mcewen J.G."/>
            <person name="Clay O.K."/>
            <person name="Cuomo C.A."/>
        </authorList>
    </citation>
    <scope>NUCLEOTIDE SEQUENCE [LARGE SCALE GENOMIC DNA]</scope>
    <source>
        <strain evidence="2 3">UAMH4076</strain>
    </source>
</reference>
<feature type="region of interest" description="Disordered" evidence="1">
    <location>
        <begin position="1"/>
        <end position="58"/>
    </location>
</feature>
<protein>
    <submittedName>
        <fullName evidence="2">Uncharacterized protein</fullName>
    </submittedName>
</protein>
<dbReference type="Proteomes" id="UP000226031">
    <property type="component" value="Unassembled WGS sequence"/>
</dbReference>
<dbReference type="EMBL" id="PDND01000394">
    <property type="protein sequence ID" value="PGH28510.1"/>
    <property type="molecule type" value="Genomic_DNA"/>
</dbReference>
<feature type="compositionally biased region" description="Polar residues" evidence="1">
    <location>
        <begin position="1"/>
        <end position="13"/>
    </location>
</feature>
<dbReference type="AlphaFoldDB" id="A0A2B7Z513"/>
<name>A0A2B7Z513_9EURO</name>
<evidence type="ECO:0000313" key="3">
    <source>
        <dbReference type="Proteomes" id="UP000226031"/>
    </source>
</evidence>
<evidence type="ECO:0000313" key="2">
    <source>
        <dbReference type="EMBL" id="PGH28510.1"/>
    </source>
</evidence>
<dbReference type="SUPFAM" id="SSF54768">
    <property type="entry name" value="dsRNA-binding domain-like"/>
    <property type="match status" value="1"/>
</dbReference>
<dbReference type="VEuPathDB" id="FungiDB:EMCG_08405"/>
<dbReference type="Gene3D" id="3.30.160.20">
    <property type="match status" value="1"/>
</dbReference>
<proteinExistence type="predicted"/>
<gene>
    <name evidence="2" type="ORF">GX50_08749</name>
</gene>
<accession>A0A2B7Z513</accession>
<comment type="caution">
    <text evidence="2">The sequence shown here is derived from an EMBL/GenBank/DDBJ whole genome shotgun (WGS) entry which is preliminary data.</text>
</comment>
<organism evidence="2 3">
    <name type="scientific">[Emmonsia] crescens</name>
    <dbReference type="NCBI Taxonomy" id="73230"/>
    <lineage>
        <taxon>Eukaryota</taxon>
        <taxon>Fungi</taxon>
        <taxon>Dikarya</taxon>
        <taxon>Ascomycota</taxon>
        <taxon>Pezizomycotina</taxon>
        <taxon>Eurotiomycetes</taxon>
        <taxon>Eurotiomycetidae</taxon>
        <taxon>Onygenales</taxon>
        <taxon>Ajellomycetaceae</taxon>
        <taxon>Emergomyces</taxon>
    </lineage>
</organism>
<keyword evidence="3" id="KW-1185">Reference proteome</keyword>
<feature type="region of interest" description="Disordered" evidence="1">
    <location>
        <begin position="432"/>
        <end position="468"/>
    </location>
</feature>